<reference evidence="7 8" key="1">
    <citation type="submission" date="2021-03" db="EMBL/GenBank/DDBJ databases">
        <title>novel species isolated from a fishpond in China.</title>
        <authorList>
            <person name="Lu H."/>
            <person name="Cai Z."/>
        </authorList>
    </citation>
    <scope>NUCLEOTIDE SEQUENCE [LARGE SCALE GENOMIC DNA]</scope>
    <source>
        <strain evidence="7 8">YJ13C</strain>
    </source>
</reference>
<dbReference type="InterPro" id="IPR018385">
    <property type="entry name" value="C4_dicarb_anaerob_car-like"/>
</dbReference>
<evidence type="ECO:0000256" key="6">
    <source>
        <dbReference type="SAM" id="Phobius"/>
    </source>
</evidence>
<dbReference type="PANTHER" id="PTHR43652:SF2">
    <property type="entry name" value="BASIC AMINO ACID ANTIPORTER YFCC-RELATED"/>
    <property type="match status" value="1"/>
</dbReference>
<comment type="caution">
    <text evidence="7">The sequence shown here is derived from an EMBL/GenBank/DDBJ whole genome shotgun (WGS) entry which is preliminary data.</text>
</comment>
<feature type="transmembrane region" description="Helical" evidence="6">
    <location>
        <begin position="395"/>
        <end position="413"/>
    </location>
</feature>
<comment type="subcellular location">
    <subcellularLocation>
        <location evidence="1">Cell membrane</location>
        <topology evidence="1">Multi-pass membrane protein</topology>
    </subcellularLocation>
</comment>
<evidence type="ECO:0000256" key="1">
    <source>
        <dbReference type="ARBA" id="ARBA00004651"/>
    </source>
</evidence>
<evidence type="ECO:0000313" key="8">
    <source>
        <dbReference type="Proteomes" id="UP000664480"/>
    </source>
</evidence>
<sequence>MKKTFPHPMIIMLTFVIISGIFTYLIQSGEYERIFDEETGREVVVPGSFHSIDDQNTSISDIILSVPEGLIEGADVIVLILLIGGAFYVIEKTGALQIGIEALIYTFRKNHFLLLFLVGLIFFMCGATIAMQEELIAMAPILILLSKKLHYDRRSIVALTLGSALVGGSFSPINPFGGLLALKIAEVDFNTGLIFRVIILLIIMVTWIVFHIKAGKNKLDQIEIPDFKPVSISTRHKIVLLVMTLGILAMGWGIAKHDWGYNQMSGLFFVVGITCGLIGKLGINGTAKTYTEGFGEMIFAGVIVGLARSIYYVLNQSSSIDPLIQGLFEPLQTLPTYAAAFGLFLSQMIIHIPVPSTSGQAVLTTPITAPLTDLLGISRLVAVMSYQYPAGLMDLITPTNGGMMAVIAAVGVNYKDWISYIWKSFLLLMVLGLISVILASVYFS</sequence>
<feature type="transmembrane region" description="Helical" evidence="6">
    <location>
        <begin position="261"/>
        <end position="282"/>
    </location>
</feature>
<feature type="transmembrane region" description="Helical" evidence="6">
    <location>
        <begin position="238"/>
        <end position="255"/>
    </location>
</feature>
<proteinExistence type="predicted"/>
<organism evidence="7 8">
    <name type="scientific">Algoriphagus pacificus</name>
    <dbReference type="NCBI Taxonomy" id="2811234"/>
    <lineage>
        <taxon>Bacteria</taxon>
        <taxon>Pseudomonadati</taxon>
        <taxon>Bacteroidota</taxon>
        <taxon>Cytophagia</taxon>
        <taxon>Cytophagales</taxon>
        <taxon>Cyclobacteriaceae</taxon>
        <taxon>Algoriphagus</taxon>
    </lineage>
</organism>
<keyword evidence="8" id="KW-1185">Reference proteome</keyword>
<dbReference type="RefSeq" id="WP_206587054.1">
    <property type="nucleotide sequence ID" value="NZ_JAFKCU010000003.1"/>
</dbReference>
<feature type="transmembrane region" description="Helical" evidence="6">
    <location>
        <begin position="193"/>
        <end position="212"/>
    </location>
</feature>
<feature type="transmembrane region" description="Helical" evidence="6">
    <location>
        <begin position="425"/>
        <end position="443"/>
    </location>
</feature>
<evidence type="ECO:0000256" key="5">
    <source>
        <dbReference type="ARBA" id="ARBA00023136"/>
    </source>
</evidence>
<dbReference type="Proteomes" id="UP000664480">
    <property type="component" value="Unassembled WGS sequence"/>
</dbReference>
<keyword evidence="4 6" id="KW-1133">Transmembrane helix</keyword>
<dbReference type="PANTHER" id="PTHR43652">
    <property type="entry name" value="BASIC AMINO ACID ANTIPORTER YFCC-RELATED"/>
    <property type="match status" value="1"/>
</dbReference>
<gene>
    <name evidence="7" type="ORF">J0A69_13075</name>
</gene>
<feature type="transmembrane region" description="Helical" evidence="6">
    <location>
        <begin position="70"/>
        <end position="90"/>
    </location>
</feature>
<feature type="transmembrane region" description="Helical" evidence="6">
    <location>
        <begin position="6"/>
        <end position="26"/>
    </location>
</feature>
<evidence type="ECO:0000256" key="2">
    <source>
        <dbReference type="ARBA" id="ARBA00022475"/>
    </source>
</evidence>
<dbReference type="InterPro" id="IPR051679">
    <property type="entry name" value="DASS-Related_Transporters"/>
</dbReference>
<feature type="transmembrane region" description="Helical" evidence="6">
    <location>
        <begin position="110"/>
        <end position="131"/>
    </location>
</feature>
<feature type="transmembrane region" description="Helical" evidence="6">
    <location>
        <begin position="294"/>
        <end position="314"/>
    </location>
</feature>
<evidence type="ECO:0000256" key="4">
    <source>
        <dbReference type="ARBA" id="ARBA00022989"/>
    </source>
</evidence>
<keyword evidence="3 6" id="KW-0812">Transmembrane</keyword>
<accession>A0ABS3CIP0</accession>
<dbReference type="Pfam" id="PF03606">
    <property type="entry name" value="DcuC"/>
    <property type="match status" value="1"/>
</dbReference>
<evidence type="ECO:0000313" key="7">
    <source>
        <dbReference type="EMBL" id="MBN7816374.1"/>
    </source>
</evidence>
<keyword evidence="2" id="KW-1003">Cell membrane</keyword>
<evidence type="ECO:0000256" key="3">
    <source>
        <dbReference type="ARBA" id="ARBA00022692"/>
    </source>
</evidence>
<dbReference type="EMBL" id="JAFKCU010000003">
    <property type="protein sequence ID" value="MBN7816374.1"/>
    <property type="molecule type" value="Genomic_DNA"/>
</dbReference>
<keyword evidence="5 6" id="KW-0472">Membrane</keyword>
<protein>
    <submittedName>
        <fullName evidence="7">YfcC family protein</fullName>
    </submittedName>
</protein>
<name>A0ABS3CIP0_9BACT</name>